<feature type="transmembrane region" description="Helical" evidence="2">
    <location>
        <begin position="171"/>
        <end position="190"/>
    </location>
</feature>
<gene>
    <name evidence="3" type="ORF">ANCCAN_02648</name>
</gene>
<reference evidence="3 4" key="1">
    <citation type="submission" date="2014-10" db="EMBL/GenBank/DDBJ databases">
        <title>Draft genome of the hookworm Ancylostoma caninum.</title>
        <authorList>
            <person name="Mitreva M."/>
        </authorList>
    </citation>
    <scope>NUCLEOTIDE SEQUENCE [LARGE SCALE GENOMIC DNA]</scope>
    <source>
        <strain evidence="3 4">Baltimore</strain>
    </source>
</reference>
<organism evidence="3 4">
    <name type="scientific">Ancylostoma caninum</name>
    <name type="common">Dog hookworm</name>
    <dbReference type="NCBI Taxonomy" id="29170"/>
    <lineage>
        <taxon>Eukaryota</taxon>
        <taxon>Metazoa</taxon>
        <taxon>Ecdysozoa</taxon>
        <taxon>Nematoda</taxon>
        <taxon>Chromadorea</taxon>
        <taxon>Rhabditida</taxon>
        <taxon>Rhabditina</taxon>
        <taxon>Rhabditomorpha</taxon>
        <taxon>Strongyloidea</taxon>
        <taxon>Ancylostomatidae</taxon>
        <taxon>Ancylostomatinae</taxon>
        <taxon>Ancylostoma</taxon>
    </lineage>
</organism>
<feature type="compositionally biased region" description="Pro residues" evidence="1">
    <location>
        <begin position="1"/>
        <end position="11"/>
    </location>
</feature>
<feature type="non-terminal residue" evidence="3">
    <location>
        <position position="1"/>
    </location>
</feature>
<keyword evidence="2" id="KW-0472">Membrane</keyword>
<accession>A0A368H7K9</accession>
<dbReference type="OrthoDB" id="5854469at2759"/>
<feature type="region of interest" description="Disordered" evidence="1">
    <location>
        <begin position="1"/>
        <end position="102"/>
    </location>
</feature>
<evidence type="ECO:0000256" key="1">
    <source>
        <dbReference type="SAM" id="MobiDB-lite"/>
    </source>
</evidence>
<protein>
    <submittedName>
        <fullName evidence="3">Uncharacterized protein</fullName>
    </submittedName>
</protein>
<comment type="caution">
    <text evidence="3">The sequence shown here is derived from an EMBL/GenBank/DDBJ whole genome shotgun (WGS) entry which is preliminary data.</text>
</comment>
<dbReference type="EMBL" id="JOJR01000015">
    <property type="protein sequence ID" value="RCN51287.1"/>
    <property type="molecule type" value="Genomic_DNA"/>
</dbReference>
<proteinExistence type="predicted"/>
<sequence>LGPPPSVPDEPPASQQNTLTRTTGTLSTLKRERAKERERLHKELNILGDAERKEESQQKEEQNESDSQPLSPTHPPLKEKTSYVEEPQSNATTLERKERKMEKEQALVRRITNDMQIAHYVRQMELARTHGKRHRGAFSTGVFRIRSLRFFEAGLRRALWYLGKAVANHKLLFVVLPLLFVSASLIGPILHRNKMTVSMPFAMLGADGNDVISNGYSIQRTQRDFNYSNPAFSALDFMDASTFGVLLKTT</sequence>
<keyword evidence="4" id="KW-1185">Reference proteome</keyword>
<dbReference type="Proteomes" id="UP000252519">
    <property type="component" value="Unassembled WGS sequence"/>
</dbReference>
<evidence type="ECO:0000313" key="3">
    <source>
        <dbReference type="EMBL" id="RCN51287.1"/>
    </source>
</evidence>
<feature type="compositionally biased region" description="Low complexity" evidence="1">
    <location>
        <begin position="18"/>
        <end position="28"/>
    </location>
</feature>
<evidence type="ECO:0000313" key="4">
    <source>
        <dbReference type="Proteomes" id="UP000252519"/>
    </source>
</evidence>
<dbReference type="AlphaFoldDB" id="A0A368H7K9"/>
<feature type="compositionally biased region" description="Basic and acidic residues" evidence="1">
    <location>
        <begin position="29"/>
        <end position="62"/>
    </location>
</feature>
<name>A0A368H7K9_ANCCA</name>
<keyword evidence="2" id="KW-0812">Transmembrane</keyword>
<keyword evidence="2" id="KW-1133">Transmembrane helix</keyword>
<evidence type="ECO:0000256" key="2">
    <source>
        <dbReference type="SAM" id="Phobius"/>
    </source>
</evidence>